<dbReference type="AlphaFoldDB" id="A0A2P4SBU7"/>
<organism evidence="1 2">
    <name type="scientific">Bambusicola thoracicus</name>
    <name type="common">Chinese bamboo-partridge</name>
    <name type="synonym">Perdix thoracica</name>
    <dbReference type="NCBI Taxonomy" id="9083"/>
    <lineage>
        <taxon>Eukaryota</taxon>
        <taxon>Metazoa</taxon>
        <taxon>Chordata</taxon>
        <taxon>Craniata</taxon>
        <taxon>Vertebrata</taxon>
        <taxon>Euteleostomi</taxon>
        <taxon>Archelosauria</taxon>
        <taxon>Archosauria</taxon>
        <taxon>Dinosauria</taxon>
        <taxon>Saurischia</taxon>
        <taxon>Theropoda</taxon>
        <taxon>Coelurosauria</taxon>
        <taxon>Aves</taxon>
        <taxon>Neognathae</taxon>
        <taxon>Galloanserae</taxon>
        <taxon>Galliformes</taxon>
        <taxon>Phasianidae</taxon>
        <taxon>Perdicinae</taxon>
        <taxon>Bambusicola</taxon>
    </lineage>
</organism>
<keyword evidence="2" id="KW-1185">Reference proteome</keyword>
<evidence type="ECO:0000313" key="2">
    <source>
        <dbReference type="Proteomes" id="UP000237246"/>
    </source>
</evidence>
<dbReference type="Proteomes" id="UP000237246">
    <property type="component" value="Unassembled WGS sequence"/>
</dbReference>
<reference evidence="1 2" key="1">
    <citation type="submission" date="2018-01" db="EMBL/GenBank/DDBJ databases">
        <title>Comparison of the Chinese Bamboo Partridge and Red Junglefowl genome sequences highlights the importance of demography in genome evolution.</title>
        <authorList>
            <person name="Tiley G.P."/>
            <person name="Kimball R.T."/>
            <person name="Braun E.L."/>
            <person name="Burleigh J.G."/>
        </authorList>
    </citation>
    <scope>NUCLEOTIDE SEQUENCE [LARGE SCALE GENOMIC DNA]</scope>
    <source>
        <strain evidence="1">RTK389</strain>
        <tissue evidence="1">Blood</tissue>
    </source>
</reference>
<comment type="caution">
    <text evidence="1">The sequence shown here is derived from an EMBL/GenBank/DDBJ whole genome shotgun (WGS) entry which is preliminary data.</text>
</comment>
<name>A0A2P4SBU7_BAMTH</name>
<evidence type="ECO:0000313" key="1">
    <source>
        <dbReference type="EMBL" id="POI21594.1"/>
    </source>
</evidence>
<protein>
    <submittedName>
        <fullName evidence="1">Uncharacterized protein</fullName>
    </submittedName>
</protein>
<proteinExistence type="predicted"/>
<accession>A0A2P4SBU7</accession>
<dbReference type="EMBL" id="PPHD01067340">
    <property type="protein sequence ID" value="POI21594.1"/>
    <property type="molecule type" value="Genomic_DNA"/>
</dbReference>
<gene>
    <name evidence="1" type="ORF">CIB84_014658</name>
</gene>
<sequence length="39" mass="4474">MDMKLEVCQRQRFPVGVEFRNAGRKSYRASFSTVSTSCT</sequence>